<name>A0ABV8LND7_9ACTN</name>
<evidence type="ECO:0000313" key="3">
    <source>
        <dbReference type="Proteomes" id="UP001595816"/>
    </source>
</evidence>
<dbReference type="EMBL" id="JBHSAY010000009">
    <property type="protein sequence ID" value="MFC4132265.1"/>
    <property type="molecule type" value="Genomic_DNA"/>
</dbReference>
<sequence>MTYADAAYAIKVHEDRSDEQDRATRANDARSSQTIAQRLGGTVQARAYDAGRASVADFTRVYRNGQETNDNNRLAMNTVQGGDAQTVHALGSFDYGTTAVING</sequence>
<evidence type="ECO:0000256" key="1">
    <source>
        <dbReference type="SAM" id="MobiDB-lite"/>
    </source>
</evidence>
<dbReference type="RefSeq" id="WP_253753559.1">
    <property type="nucleotide sequence ID" value="NZ_JAMZDZ010000001.1"/>
</dbReference>
<gene>
    <name evidence="2" type="ORF">ACFOZ4_16795</name>
</gene>
<reference evidence="3" key="1">
    <citation type="journal article" date="2019" name="Int. J. Syst. Evol. Microbiol.">
        <title>The Global Catalogue of Microorganisms (GCM) 10K type strain sequencing project: providing services to taxonomists for standard genome sequencing and annotation.</title>
        <authorList>
            <consortium name="The Broad Institute Genomics Platform"/>
            <consortium name="The Broad Institute Genome Sequencing Center for Infectious Disease"/>
            <person name="Wu L."/>
            <person name="Ma J."/>
        </authorList>
    </citation>
    <scope>NUCLEOTIDE SEQUENCE [LARGE SCALE GENOMIC DNA]</scope>
    <source>
        <strain evidence="3">CGMCC 4.7289</strain>
    </source>
</reference>
<feature type="region of interest" description="Disordered" evidence="1">
    <location>
        <begin position="14"/>
        <end position="36"/>
    </location>
</feature>
<comment type="caution">
    <text evidence="2">The sequence shown here is derived from an EMBL/GenBank/DDBJ whole genome shotgun (WGS) entry which is preliminary data.</text>
</comment>
<keyword evidence="3" id="KW-1185">Reference proteome</keyword>
<feature type="compositionally biased region" description="Basic and acidic residues" evidence="1">
    <location>
        <begin position="14"/>
        <end position="28"/>
    </location>
</feature>
<organism evidence="2 3">
    <name type="scientific">Hamadaea flava</name>
    <dbReference type="NCBI Taxonomy" id="1742688"/>
    <lineage>
        <taxon>Bacteria</taxon>
        <taxon>Bacillati</taxon>
        <taxon>Actinomycetota</taxon>
        <taxon>Actinomycetes</taxon>
        <taxon>Micromonosporales</taxon>
        <taxon>Micromonosporaceae</taxon>
        <taxon>Hamadaea</taxon>
    </lineage>
</organism>
<evidence type="ECO:0000313" key="2">
    <source>
        <dbReference type="EMBL" id="MFC4132265.1"/>
    </source>
</evidence>
<dbReference type="Proteomes" id="UP001595816">
    <property type="component" value="Unassembled WGS sequence"/>
</dbReference>
<proteinExistence type="predicted"/>
<protein>
    <submittedName>
        <fullName evidence="2">Uncharacterized protein</fullName>
    </submittedName>
</protein>
<accession>A0ABV8LND7</accession>